<dbReference type="InterPro" id="IPR027417">
    <property type="entry name" value="P-loop_NTPase"/>
</dbReference>
<reference evidence="1 2" key="1">
    <citation type="submission" date="2015-09" db="EMBL/GenBank/DDBJ databases">
        <authorList>
            <consortium name="Pathogen Informatics"/>
        </authorList>
    </citation>
    <scope>NUCLEOTIDE SEQUENCE [LARGE SCALE GENOMIC DNA]</scope>
    <source>
        <strain evidence="1 2">2789STDY5608823</strain>
    </source>
</reference>
<dbReference type="AlphaFoldDB" id="A0A174DF37"/>
<protein>
    <submittedName>
        <fullName evidence="1">Predicted ATPase (AAA+ superfamily)</fullName>
    </submittedName>
</protein>
<dbReference type="Proteomes" id="UP000095468">
    <property type="component" value="Unassembled WGS sequence"/>
</dbReference>
<organism evidence="1 2">
    <name type="scientific">Collinsella aerofaciens</name>
    <dbReference type="NCBI Taxonomy" id="74426"/>
    <lineage>
        <taxon>Bacteria</taxon>
        <taxon>Bacillati</taxon>
        <taxon>Actinomycetota</taxon>
        <taxon>Coriobacteriia</taxon>
        <taxon>Coriobacteriales</taxon>
        <taxon>Coriobacteriaceae</taxon>
        <taxon>Collinsella</taxon>
    </lineage>
</organism>
<accession>A0A174DF37</accession>
<sequence>MEYLENPFTPSFGEVPAHLAGRQQIIRDLDRAFLSQRRRPELTSIFSGARGTGKTALMSSLATRAESHGWIAVKTTALPGMLEELEFGAKRAAAHLIDPSNHFEVTGLGIAPLGSIEVNRVHDASTWRYRMSDIIDQLNEAGTGLLVTVDEVDPTLDEMIQLAATYQHFVTDGKRVALLMAGLPNNVSTLLNHKTVSFLRRAQQYHLGRIADYDVREALIRTIQENDRLADAEGIDRAVRSISGFPFLLQLVGYRAWDLTSDSKEISSRDFDLGIKIARDEMDDRILAATYRELTAEDKRFLIAMLDDEEESTTADLVERLRRSPQQVSRYRRRMIDAGIIGERGRGLVAFELPFFRDYLSAQCVK</sequence>
<dbReference type="EMBL" id="CYYP01000010">
    <property type="protein sequence ID" value="CUO22929.1"/>
    <property type="molecule type" value="Genomic_DNA"/>
</dbReference>
<evidence type="ECO:0000313" key="1">
    <source>
        <dbReference type="EMBL" id="CUO22929.1"/>
    </source>
</evidence>
<name>A0A174DF37_9ACTN</name>
<dbReference type="SUPFAM" id="SSF52540">
    <property type="entry name" value="P-loop containing nucleoside triphosphate hydrolases"/>
    <property type="match status" value="1"/>
</dbReference>
<dbReference type="RefSeq" id="WP_055286652.1">
    <property type="nucleotide sequence ID" value="NZ_CYYP01000010.1"/>
</dbReference>
<proteinExistence type="predicted"/>
<gene>
    <name evidence="1" type="ORF">ERS852381_01242</name>
</gene>
<dbReference type="Gene3D" id="3.40.50.300">
    <property type="entry name" value="P-loop containing nucleotide triphosphate hydrolases"/>
    <property type="match status" value="1"/>
</dbReference>
<evidence type="ECO:0000313" key="2">
    <source>
        <dbReference type="Proteomes" id="UP000095468"/>
    </source>
</evidence>